<feature type="non-terminal residue" evidence="2">
    <location>
        <position position="1"/>
    </location>
</feature>
<evidence type="ECO:0000313" key="3">
    <source>
        <dbReference type="Proteomes" id="UP001530293"/>
    </source>
</evidence>
<feature type="region of interest" description="Disordered" evidence="1">
    <location>
        <begin position="310"/>
        <end position="453"/>
    </location>
</feature>
<feature type="compositionally biased region" description="Basic and acidic residues" evidence="1">
    <location>
        <begin position="340"/>
        <end position="360"/>
    </location>
</feature>
<feature type="compositionally biased region" description="Low complexity" evidence="1">
    <location>
        <begin position="147"/>
        <end position="157"/>
    </location>
</feature>
<dbReference type="Proteomes" id="UP001530293">
    <property type="component" value="Unassembled WGS sequence"/>
</dbReference>
<protein>
    <submittedName>
        <fullName evidence="2">Uncharacterized protein</fullName>
    </submittedName>
</protein>
<name>A0ABD3N0X6_9STRA</name>
<feature type="compositionally biased region" description="Polar residues" evidence="1">
    <location>
        <begin position="112"/>
        <end position="139"/>
    </location>
</feature>
<reference evidence="2 3" key="1">
    <citation type="submission" date="2024-10" db="EMBL/GenBank/DDBJ databases">
        <title>Updated reference genomes for cyclostephanoid diatoms.</title>
        <authorList>
            <person name="Roberts W.R."/>
            <person name="Alverson A.J."/>
        </authorList>
    </citation>
    <scope>NUCLEOTIDE SEQUENCE [LARGE SCALE GENOMIC DNA]</scope>
    <source>
        <strain evidence="2 3">AJA232-27</strain>
    </source>
</reference>
<feature type="region of interest" description="Disordered" evidence="1">
    <location>
        <begin position="109"/>
        <end position="159"/>
    </location>
</feature>
<keyword evidence="3" id="KW-1185">Reference proteome</keyword>
<evidence type="ECO:0000256" key="1">
    <source>
        <dbReference type="SAM" id="MobiDB-lite"/>
    </source>
</evidence>
<feature type="compositionally biased region" description="Low complexity" evidence="1">
    <location>
        <begin position="428"/>
        <end position="441"/>
    </location>
</feature>
<organism evidence="2 3">
    <name type="scientific">Discostella pseudostelligera</name>
    <dbReference type="NCBI Taxonomy" id="259834"/>
    <lineage>
        <taxon>Eukaryota</taxon>
        <taxon>Sar</taxon>
        <taxon>Stramenopiles</taxon>
        <taxon>Ochrophyta</taxon>
        <taxon>Bacillariophyta</taxon>
        <taxon>Coscinodiscophyceae</taxon>
        <taxon>Thalassiosirophycidae</taxon>
        <taxon>Stephanodiscales</taxon>
        <taxon>Stephanodiscaceae</taxon>
        <taxon>Discostella</taxon>
    </lineage>
</organism>
<feature type="region of interest" description="Disordered" evidence="1">
    <location>
        <begin position="657"/>
        <end position="688"/>
    </location>
</feature>
<comment type="caution">
    <text evidence="2">The sequence shown here is derived from an EMBL/GenBank/DDBJ whole genome shotgun (WGS) entry which is preliminary data.</text>
</comment>
<sequence>WSATITSRTTAHEREAMTIKQNELVRWWHIRRGLHRGLSENFRDALDEDYYEELEDEFTGYRTVKPNQFLDHLKTEWVLLDTKAKKKMRDGFFVTWDGNANLKRYGKELTKSQKNSKQTRLSSATTKNSNGTSNKYPTQKRSRYESANNTAETTEAAAGDELREYIENLASKDAQRADEAEEQLNKMQATTESAATMASTMTKELKKKDDQIERLTTQMTELTKAIASLKQNNNNRGRGTSRDNSNRGRSASRSNSPVKRKPQGAKAKRKNTTNAQRPKLRNIGAYCWSRIRPSRADHCSKTCTHPKTDIAQVQGSETPKAVTSSNHQKKGIFQNSGPARRNDRNRGNGQHRQVEERQTEEQQEEEIVEGKGSISFLMPIEQAKTTTSTKPKQNQQEMATKNANRDKQKTISRAMQPTNQQQHQQASRRGTNKTTTKTTGNAPHYDSGATSSCGKIGDPFLETGKKSDKIFQMPNGHKSPASDLKLLEHNLRSPARDVHMVPDLKGASLISTGKLADAGYISIFDKEEVCIYDSTNTEIIVTRGAILKGYRDKKSTLWHIPLKKDGDDNNTETVIVDKPPTEFLPSRPPPTEAIFNVYEIKTQPELVRYFHAAAGFPTKPTWLNAIKKGFYTSWPGLTDKIVQKYFPESEETWKGHARKIKSGLRSTKKKASRNRYPPRTKARPTRSKEKSFYMKTYDLTMTFNGRCIQTKQEDSPSKVAREISTSWY</sequence>
<feature type="compositionally biased region" description="Polar residues" evidence="1">
    <location>
        <begin position="411"/>
        <end position="427"/>
    </location>
</feature>
<dbReference type="AlphaFoldDB" id="A0ABD3N0X6"/>
<feature type="compositionally biased region" description="Low complexity" evidence="1">
    <location>
        <begin position="247"/>
        <end position="256"/>
    </location>
</feature>
<feature type="compositionally biased region" description="Basic residues" evidence="1">
    <location>
        <begin position="258"/>
        <end position="271"/>
    </location>
</feature>
<feature type="region of interest" description="Disordered" evidence="1">
    <location>
        <begin position="227"/>
        <end position="279"/>
    </location>
</feature>
<accession>A0ABD3N0X6</accession>
<feature type="compositionally biased region" description="Polar residues" evidence="1">
    <location>
        <begin position="383"/>
        <end position="402"/>
    </location>
</feature>
<feature type="compositionally biased region" description="Polar residues" evidence="1">
    <location>
        <begin position="310"/>
        <end position="326"/>
    </location>
</feature>
<evidence type="ECO:0000313" key="2">
    <source>
        <dbReference type="EMBL" id="KAL3766380.1"/>
    </source>
</evidence>
<feature type="compositionally biased region" description="Basic residues" evidence="1">
    <location>
        <begin position="657"/>
        <end position="685"/>
    </location>
</feature>
<gene>
    <name evidence="2" type="ORF">ACHAWU_003395</name>
</gene>
<proteinExistence type="predicted"/>
<dbReference type="EMBL" id="JALLBG020000086">
    <property type="protein sequence ID" value="KAL3766380.1"/>
    <property type="molecule type" value="Genomic_DNA"/>
</dbReference>
<feature type="compositionally biased region" description="Polar residues" evidence="1">
    <location>
        <begin position="229"/>
        <end position="238"/>
    </location>
</feature>